<dbReference type="PANTHER" id="PTHR46033">
    <property type="entry name" value="PROTEIN MAIN-LIKE 2"/>
    <property type="match status" value="1"/>
</dbReference>
<dbReference type="Proteomes" id="UP001237642">
    <property type="component" value="Unassembled WGS sequence"/>
</dbReference>
<keyword evidence="4" id="KW-1185">Reference proteome</keyword>
<feature type="compositionally biased region" description="Basic and acidic residues" evidence="1">
    <location>
        <begin position="476"/>
        <end position="489"/>
    </location>
</feature>
<dbReference type="EMBL" id="JAUIZM010000004">
    <property type="protein sequence ID" value="KAK1388473.1"/>
    <property type="molecule type" value="Genomic_DNA"/>
</dbReference>
<feature type="region of interest" description="Disordered" evidence="1">
    <location>
        <begin position="409"/>
        <end position="428"/>
    </location>
</feature>
<accession>A0AAD8MYN0</accession>
<dbReference type="AlphaFoldDB" id="A0AAD8MYN0"/>
<evidence type="ECO:0000256" key="1">
    <source>
        <dbReference type="SAM" id="MobiDB-lite"/>
    </source>
</evidence>
<dbReference type="Pfam" id="PF10536">
    <property type="entry name" value="PMD"/>
    <property type="match status" value="1"/>
</dbReference>
<evidence type="ECO:0000313" key="4">
    <source>
        <dbReference type="Proteomes" id="UP001237642"/>
    </source>
</evidence>
<feature type="compositionally biased region" description="Polar residues" evidence="1">
    <location>
        <begin position="517"/>
        <end position="529"/>
    </location>
</feature>
<name>A0AAD8MYN0_9APIA</name>
<reference evidence="3" key="1">
    <citation type="submission" date="2023-02" db="EMBL/GenBank/DDBJ databases">
        <title>Genome of toxic invasive species Heracleum sosnowskyi carries increased number of genes despite the absence of recent whole-genome duplications.</title>
        <authorList>
            <person name="Schelkunov M."/>
            <person name="Shtratnikova V."/>
            <person name="Makarenko M."/>
            <person name="Klepikova A."/>
            <person name="Omelchenko D."/>
            <person name="Novikova G."/>
            <person name="Obukhova E."/>
            <person name="Bogdanov V."/>
            <person name="Penin A."/>
            <person name="Logacheva M."/>
        </authorList>
    </citation>
    <scope>NUCLEOTIDE SEQUENCE</scope>
    <source>
        <strain evidence="3">Hsosn_3</strain>
        <tissue evidence="3">Leaf</tissue>
    </source>
</reference>
<proteinExistence type="predicted"/>
<dbReference type="InterPro" id="IPR044824">
    <property type="entry name" value="MAIN-like"/>
</dbReference>
<feature type="region of interest" description="Disordered" evidence="1">
    <location>
        <begin position="476"/>
        <end position="551"/>
    </location>
</feature>
<feature type="compositionally biased region" description="Low complexity" evidence="1">
    <location>
        <begin position="532"/>
        <end position="542"/>
    </location>
</feature>
<comment type="caution">
    <text evidence="3">The sequence shown here is derived from an EMBL/GenBank/DDBJ whole genome shotgun (WGS) entry which is preliminary data.</text>
</comment>
<organism evidence="3 4">
    <name type="scientific">Heracleum sosnowskyi</name>
    <dbReference type="NCBI Taxonomy" id="360622"/>
    <lineage>
        <taxon>Eukaryota</taxon>
        <taxon>Viridiplantae</taxon>
        <taxon>Streptophyta</taxon>
        <taxon>Embryophyta</taxon>
        <taxon>Tracheophyta</taxon>
        <taxon>Spermatophyta</taxon>
        <taxon>Magnoliopsida</taxon>
        <taxon>eudicotyledons</taxon>
        <taxon>Gunneridae</taxon>
        <taxon>Pentapetalae</taxon>
        <taxon>asterids</taxon>
        <taxon>campanulids</taxon>
        <taxon>Apiales</taxon>
        <taxon>Apiaceae</taxon>
        <taxon>Apioideae</taxon>
        <taxon>apioid superclade</taxon>
        <taxon>Tordylieae</taxon>
        <taxon>Tordyliinae</taxon>
        <taxon>Heracleum</taxon>
    </lineage>
</organism>
<evidence type="ECO:0000313" key="3">
    <source>
        <dbReference type="EMBL" id="KAK1388473.1"/>
    </source>
</evidence>
<gene>
    <name evidence="3" type="ORF">POM88_016651</name>
</gene>
<dbReference type="PANTHER" id="PTHR46033:SF8">
    <property type="entry name" value="PROTEIN MAINTENANCE OF MERISTEMS-LIKE"/>
    <property type="match status" value="1"/>
</dbReference>
<feature type="region of interest" description="Disordered" evidence="1">
    <location>
        <begin position="355"/>
        <end position="385"/>
    </location>
</feature>
<sequence>MDLDDELHMYPGPKKPSLLHLQPSHRSTIVWEVSGGDAHRSRRRNPTQARFPALHESMIPILQDLKFDGVVRLSSINIDWSLITVLVERWRPKTHTFHLPVGECTITLQDVSVLLGLRIYGDVVTGSTGGVDGGWKLLIQQIFGKAPEANDKEKNPLKGGRLLLSWLTSVCSALPVAPSEEEVIRYTQSYILQLIAGVLFTDHSGGQVHCMYIPLIQDFGRCRKLAWGAAVLAYLFRELCKSCRTGVEEIAGCLLLLQLWAWTRLPVLAPVPRGPIVENPIWGDRAGPYGIRWCCNLKFTDTTSNVIDMLDHIAAIAKGEVNGTNEDIIFLCGHGKKVIEDAFRHGVFQDFPAEDQREKEISKRSKPKKVGHQGGRGGINVPQKDREHDDILDGEAADLGHDGGDYVHEGGEILPEGGNLEQPNPRFSTNDFIPNWKLLSSGDFLRMSNDDVHSPRSVRLPSGDFLRLSNDDFHSPRSVRHETANKDHSPPLSHPTFNLLSQSPPRSQLVPDPIEQVHQSPSAHQQLPLSAQLHQPPKVQQQQPPPEVLQQ</sequence>
<dbReference type="GO" id="GO:0010073">
    <property type="term" value="P:meristem maintenance"/>
    <property type="evidence" value="ECO:0007669"/>
    <property type="project" value="InterPro"/>
</dbReference>
<dbReference type="InterPro" id="IPR019557">
    <property type="entry name" value="AminoTfrase-like_pln_mobile"/>
</dbReference>
<protein>
    <recommendedName>
        <fullName evidence="2">Aminotransferase-like plant mobile domain-containing protein</fullName>
    </recommendedName>
</protein>
<feature type="compositionally biased region" description="Polar residues" evidence="1">
    <location>
        <begin position="495"/>
        <end position="506"/>
    </location>
</feature>
<evidence type="ECO:0000259" key="2">
    <source>
        <dbReference type="Pfam" id="PF10536"/>
    </source>
</evidence>
<feature type="domain" description="Aminotransferase-like plant mobile" evidence="2">
    <location>
        <begin position="69"/>
        <end position="313"/>
    </location>
</feature>
<reference evidence="3" key="2">
    <citation type="submission" date="2023-05" db="EMBL/GenBank/DDBJ databases">
        <authorList>
            <person name="Schelkunov M.I."/>
        </authorList>
    </citation>
    <scope>NUCLEOTIDE SEQUENCE</scope>
    <source>
        <strain evidence="3">Hsosn_3</strain>
        <tissue evidence="3">Leaf</tissue>
    </source>
</reference>